<keyword evidence="2" id="KW-1185">Reference proteome</keyword>
<evidence type="ECO:0000313" key="1">
    <source>
        <dbReference type="EMBL" id="EFJ18055.1"/>
    </source>
</evidence>
<dbReference type="EMBL" id="GL377611">
    <property type="protein sequence ID" value="EFJ18055.1"/>
    <property type="molecule type" value="Genomic_DNA"/>
</dbReference>
<reference evidence="1 2" key="1">
    <citation type="journal article" date="2011" name="Science">
        <title>The Selaginella genome identifies genetic changes associated with the evolution of vascular plants.</title>
        <authorList>
            <person name="Banks J.A."/>
            <person name="Nishiyama T."/>
            <person name="Hasebe M."/>
            <person name="Bowman J.L."/>
            <person name="Gribskov M."/>
            <person name="dePamphilis C."/>
            <person name="Albert V.A."/>
            <person name="Aono N."/>
            <person name="Aoyama T."/>
            <person name="Ambrose B.A."/>
            <person name="Ashton N.W."/>
            <person name="Axtell M.J."/>
            <person name="Barker E."/>
            <person name="Barker M.S."/>
            <person name="Bennetzen J.L."/>
            <person name="Bonawitz N.D."/>
            <person name="Chapple C."/>
            <person name="Cheng C."/>
            <person name="Correa L.G."/>
            <person name="Dacre M."/>
            <person name="DeBarry J."/>
            <person name="Dreyer I."/>
            <person name="Elias M."/>
            <person name="Engstrom E.M."/>
            <person name="Estelle M."/>
            <person name="Feng L."/>
            <person name="Finet C."/>
            <person name="Floyd S.K."/>
            <person name="Frommer W.B."/>
            <person name="Fujita T."/>
            <person name="Gramzow L."/>
            <person name="Gutensohn M."/>
            <person name="Harholt J."/>
            <person name="Hattori M."/>
            <person name="Heyl A."/>
            <person name="Hirai T."/>
            <person name="Hiwatashi Y."/>
            <person name="Ishikawa M."/>
            <person name="Iwata M."/>
            <person name="Karol K.G."/>
            <person name="Koehler B."/>
            <person name="Kolukisaoglu U."/>
            <person name="Kubo M."/>
            <person name="Kurata T."/>
            <person name="Lalonde S."/>
            <person name="Li K."/>
            <person name="Li Y."/>
            <person name="Litt A."/>
            <person name="Lyons E."/>
            <person name="Manning G."/>
            <person name="Maruyama T."/>
            <person name="Michael T.P."/>
            <person name="Mikami K."/>
            <person name="Miyazaki S."/>
            <person name="Morinaga S."/>
            <person name="Murata T."/>
            <person name="Mueller-Roeber B."/>
            <person name="Nelson D.R."/>
            <person name="Obara M."/>
            <person name="Oguri Y."/>
            <person name="Olmstead R.G."/>
            <person name="Onodera N."/>
            <person name="Petersen B.L."/>
            <person name="Pils B."/>
            <person name="Prigge M."/>
            <person name="Rensing S.A."/>
            <person name="Riano-Pachon D.M."/>
            <person name="Roberts A.W."/>
            <person name="Sato Y."/>
            <person name="Scheller H.V."/>
            <person name="Schulz B."/>
            <person name="Schulz C."/>
            <person name="Shakirov E.V."/>
            <person name="Shibagaki N."/>
            <person name="Shinohara N."/>
            <person name="Shippen D.E."/>
            <person name="Soerensen I."/>
            <person name="Sotooka R."/>
            <person name="Sugimoto N."/>
            <person name="Sugita M."/>
            <person name="Sumikawa N."/>
            <person name="Tanurdzic M."/>
            <person name="Theissen G."/>
            <person name="Ulvskov P."/>
            <person name="Wakazuki S."/>
            <person name="Weng J.K."/>
            <person name="Willats W.W."/>
            <person name="Wipf D."/>
            <person name="Wolf P.G."/>
            <person name="Yang L."/>
            <person name="Zimmer A.D."/>
            <person name="Zhu Q."/>
            <person name="Mitros T."/>
            <person name="Hellsten U."/>
            <person name="Loque D."/>
            <person name="Otillar R."/>
            <person name="Salamov A."/>
            <person name="Schmutz J."/>
            <person name="Shapiro H."/>
            <person name="Lindquist E."/>
            <person name="Lucas S."/>
            <person name="Rokhsar D."/>
            <person name="Grigoriev I.V."/>
        </authorList>
    </citation>
    <scope>NUCLEOTIDE SEQUENCE [LARGE SCALE GENOMIC DNA]</scope>
</reference>
<name>D8SBR6_SELML</name>
<dbReference type="Proteomes" id="UP000001514">
    <property type="component" value="Unassembled WGS sequence"/>
</dbReference>
<protein>
    <submittedName>
        <fullName evidence="1">Uncharacterized protein</fullName>
    </submittedName>
</protein>
<organism evidence="2">
    <name type="scientific">Selaginella moellendorffii</name>
    <name type="common">Spikemoss</name>
    <dbReference type="NCBI Taxonomy" id="88036"/>
    <lineage>
        <taxon>Eukaryota</taxon>
        <taxon>Viridiplantae</taxon>
        <taxon>Streptophyta</taxon>
        <taxon>Embryophyta</taxon>
        <taxon>Tracheophyta</taxon>
        <taxon>Lycopodiopsida</taxon>
        <taxon>Selaginellales</taxon>
        <taxon>Selaginellaceae</taxon>
        <taxon>Selaginella</taxon>
    </lineage>
</organism>
<dbReference type="HOGENOM" id="CLU_1828667_0_0_1"/>
<dbReference type="KEGG" id="smo:SELMODRAFT_420362"/>
<proteinExistence type="predicted"/>
<dbReference type="InParanoid" id="D8SBR6"/>
<dbReference type="Gramene" id="EFJ18055">
    <property type="protein sequence ID" value="EFJ18055"/>
    <property type="gene ID" value="SELMODRAFT_420362"/>
</dbReference>
<accession>D8SBR6</accession>
<dbReference type="AlphaFoldDB" id="D8SBR6"/>
<gene>
    <name evidence="1" type="ORF">SELMODRAFT_420362</name>
</gene>
<sequence length="141" mass="15494">MIQLCNDLASNKGCLAPSALAIAESTIFYGTRELAVLELSRLLNKEELKHYGNYTLIVLLGHNGNYTADQENSAAYRVAGSKPEKPTSCLILEEFFHTEMDDVAVVAKSKVLNVAPLDVGSQKHRLKFRTISRKAVEGVTI</sequence>
<evidence type="ECO:0000313" key="2">
    <source>
        <dbReference type="Proteomes" id="UP000001514"/>
    </source>
</evidence>